<keyword evidence="3" id="KW-1185">Reference proteome</keyword>
<dbReference type="PANTHER" id="PTHR42928">
    <property type="entry name" value="TRICARBOXYLATE-BINDING PROTEIN"/>
    <property type="match status" value="1"/>
</dbReference>
<dbReference type="STRING" id="1938817.SAMN06296008_107130"/>
<dbReference type="AlphaFoldDB" id="A0A1W2A5T4"/>
<dbReference type="PIRSF" id="PIRSF017082">
    <property type="entry name" value="YflP"/>
    <property type="match status" value="1"/>
</dbReference>
<dbReference type="Pfam" id="PF03401">
    <property type="entry name" value="TctC"/>
    <property type="match status" value="1"/>
</dbReference>
<dbReference type="Gene3D" id="3.40.190.10">
    <property type="entry name" value="Periplasmic binding protein-like II"/>
    <property type="match status" value="1"/>
</dbReference>
<dbReference type="SUPFAM" id="SSF53850">
    <property type="entry name" value="Periplasmic binding protein-like II"/>
    <property type="match status" value="1"/>
</dbReference>
<dbReference type="Proteomes" id="UP000192708">
    <property type="component" value="Unassembled WGS sequence"/>
</dbReference>
<gene>
    <name evidence="2" type="ORF">SAMN06296008_107130</name>
</gene>
<proteinExistence type="inferred from homology"/>
<reference evidence="2 3" key="1">
    <citation type="submission" date="2017-04" db="EMBL/GenBank/DDBJ databases">
        <authorList>
            <person name="Afonso C.L."/>
            <person name="Miller P.J."/>
            <person name="Scott M.A."/>
            <person name="Spackman E."/>
            <person name="Goraichik I."/>
            <person name="Dimitrov K.M."/>
            <person name="Suarez D.L."/>
            <person name="Swayne D.E."/>
        </authorList>
    </citation>
    <scope>NUCLEOTIDE SEQUENCE [LARGE SCALE GENOMIC DNA]</scope>
    <source>
        <strain evidence="2 3">VK13</strain>
    </source>
</reference>
<dbReference type="InterPro" id="IPR005064">
    <property type="entry name" value="BUG"/>
</dbReference>
<dbReference type="PANTHER" id="PTHR42928:SF5">
    <property type="entry name" value="BLR1237 PROTEIN"/>
    <property type="match status" value="1"/>
</dbReference>
<organism evidence="2 3">
    <name type="scientific">Polynucleobacter kasalickyi</name>
    <dbReference type="NCBI Taxonomy" id="1938817"/>
    <lineage>
        <taxon>Bacteria</taxon>
        <taxon>Pseudomonadati</taxon>
        <taxon>Pseudomonadota</taxon>
        <taxon>Betaproteobacteria</taxon>
        <taxon>Burkholderiales</taxon>
        <taxon>Burkholderiaceae</taxon>
        <taxon>Polynucleobacter</taxon>
    </lineage>
</organism>
<sequence length="325" mass="34464">MKLFNRLLTVVGMIGLSFSLNVSLQAQEYPNRPIKIVIPYPPGGPSDIVGRLLGQALSESLGKPVIIESKPGAAANIGMQYVARSSPDGYTLLLVSSNLVINPNLYANPGYDVIKDFTPIIMPAGSPNLIVVHPSFPAKNVQEFLALIKANPGKYDFASPGGGSGPHLSAELLKLKLNLNMPHIPFNGGGPALQAVLGNQVPIAFSTLPPAMAQVKSGKLIGIAFTSNARSPALPDIPTLVESGVSDVEGETLQFIMAPAGTPNPIIQKLNVEFNKALSNAELQAKLINAGYFVYNNSPEQTAQKIRTELDKWGTVIKAGKIKPD</sequence>
<dbReference type="EMBL" id="FWXJ01000007">
    <property type="protein sequence ID" value="SMC55781.1"/>
    <property type="molecule type" value="Genomic_DNA"/>
</dbReference>
<evidence type="ECO:0000313" key="2">
    <source>
        <dbReference type="EMBL" id="SMC55781.1"/>
    </source>
</evidence>
<comment type="similarity">
    <text evidence="1">Belongs to the UPF0065 (bug) family.</text>
</comment>
<keyword evidence="2" id="KW-0675">Receptor</keyword>
<evidence type="ECO:0000256" key="1">
    <source>
        <dbReference type="ARBA" id="ARBA00006987"/>
    </source>
</evidence>
<evidence type="ECO:0000313" key="3">
    <source>
        <dbReference type="Proteomes" id="UP000192708"/>
    </source>
</evidence>
<dbReference type="Gene3D" id="3.40.190.150">
    <property type="entry name" value="Bordetella uptake gene, domain 1"/>
    <property type="match status" value="1"/>
</dbReference>
<name>A0A1W2A5T4_9BURK</name>
<protein>
    <submittedName>
        <fullName evidence="2">Tripartite-type tricarboxylate transporter, receptor component TctC</fullName>
    </submittedName>
</protein>
<accession>A0A1W2A5T4</accession>
<dbReference type="InterPro" id="IPR042100">
    <property type="entry name" value="Bug_dom1"/>
</dbReference>
<dbReference type="CDD" id="cd13578">
    <property type="entry name" value="PBP2_Bug27"/>
    <property type="match status" value="1"/>
</dbReference>